<proteinExistence type="predicted"/>
<name>A0ABR1VNL0_9PEZI</name>
<keyword evidence="3" id="KW-1185">Reference proteome</keyword>
<dbReference type="PANTHER" id="PTHR37540:SF10">
    <property type="entry name" value="SIGMA-70 REGION 2 FAMILY PROTEIN"/>
    <property type="match status" value="1"/>
</dbReference>
<feature type="region of interest" description="Disordered" evidence="1">
    <location>
        <begin position="490"/>
        <end position="524"/>
    </location>
</feature>
<feature type="compositionally biased region" description="Acidic residues" evidence="1">
    <location>
        <begin position="515"/>
        <end position="524"/>
    </location>
</feature>
<sequence>MRELAFVSADPHGKPRASDRKLIRSHCMKEKNRKIGVRKVDPARSNARAAIASSHPIRDGQKTGTQQPSRRSRSGESPDLGRIEISCTEYRPSQLEAALAAFAYKVDSAALELLQRFLTTFNKTVTHRFQDCVSFEPHQTVNTTWLLEDEAYLHSVLLVASAMWEDQRSAGPRGGGGLRSQSSTRTGLYMSKTLASLREGLSATSPSKDGDHHTSVVDSPNADGDADQAARLSSLRDSRISVVATLVILSTLVGDTRALKAHVAGLVQMVRLRGGLGGIRNTNPSLYAKIRRVDVLWSLYSGERPLFLSPQDHESPSSSPNEPPQRRLFCRVFGSSHVSPPLTTASTSPPSPSKTTLRSLIGDEGKLLAIFRTQQTISHTLNTALSTGRPLAEAEFRSLVSESQCDLVALRERCSTIPAECLRLALLVVLTTTMNLPSPAPRDDGVLPPTTIEDEAATEEEGLPQSTSSERYPDLSRKFETCIRSLEISSSHSHRTSSSSPQEFNDAPRDPRNENDDDDDDDEYPDLEPDLILWLLLVGAVSLYGVDSAWLRELWRYHVTPRHLTSWDDEVAPRLRRRWVWADAVHDGLGRHAFEVLTFGWRQTVTAAERPGGHDGADRLGVVDGPRGILWASGWAICPFRL</sequence>
<dbReference type="EMBL" id="JAQQWM010000003">
    <property type="protein sequence ID" value="KAK8072825.1"/>
    <property type="molecule type" value="Genomic_DNA"/>
</dbReference>
<organism evidence="2 3">
    <name type="scientific">Apiospora saccharicola</name>
    <dbReference type="NCBI Taxonomy" id="335842"/>
    <lineage>
        <taxon>Eukaryota</taxon>
        <taxon>Fungi</taxon>
        <taxon>Dikarya</taxon>
        <taxon>Ascomycota</taxon>
        <taxon>Pezizomycotina</taxon>
        <taxon>Sordariomycetes</taxon>
        <taxon>Xylariomycetidae</taxon>
        <taxon>Amphisphaeriales</taxon>
        <taxon>Apiosporaceae</taxon>
        <taxon>Apiospora</taxon>
    </lineage>
</organism>
<comment type="caution">
    <text evidence="2">The sequence shown here is derived from an EMBL/GenBank/DDBJ whole genome shotgun (WGS) entry which is preliminary data.</text>
</comment>
<reference evidence="2 3" key="1">
    <citation type="submission" date="2023-01" db="EMBL/GenBank/DDBJ databases">
        <title>Analysis of 21 Apiospora genomes using comparative genomics revels a genus with tremendous synthesis potential of carbohydrate active enzymes and secondary metabolites.</title>
        <authorList>
            <person name="Sorensen T."/>
        </authorList>
    </citation>
    <scope>NUCLEOTIDE SEQUENCE [LARGE SCALE GENOMIC DNA]</scope>
    <source>
        <strain evidence="2 3">CBS 83171</strain>
    </source>
</reference>
<dbReference type="Proteomes" id="UP001446871">
    <property type="component" value="Unassembled WGS sequence"/>
</dbReference>
<feature type="region of interest" description="Disordered" evidence="1">
    <location>
        <begin position="201"/>
        <end position="230"/>
    </location>
</feature>
<protein>
    <recommendedName>
        <fullName evidence="4">Transcription factor domain-containing protein</fullName>
    </recommendedName>
</protein>
<evidence type="ECO:0000313" key="2">
    <source>
        <dbReference type="EMBL" id="KAK8072825.1"/>
    </source>
</evidence>
<dbReference type="PANTHER" id="PTHR37540">
    <property type="entry name" value="TRANSCRIPTION FACTOR (ACR-2), PUTATIVE-RELATED-RELATED"/>
    <property type="match status" value="1"/>
</dbReference>
<evidence type="ECO:0000313" key="3">
    <source>
        <dbReference type="Proteomes" id="UP001446871"/>
    </source>
</evidence>
<accession>A0ABR1VNL0</accession>
<evidence type="ECO:0008006" key="4">
    <source>
        <dbReference type="Google" id="ProtNLM"/>
    </source>
</evidence>
<gene>
    <name evidence="2" type="ORF">PG996_006173</name>
</gene>
<feature type="compositionally biased region" description="Low complexity" evidence="1">
    <location>
        <begin position="43"/>
        <end position="54"/>
    </location>
</feature>
<feature type="region of interest" description="Disordered" evidence="1">
    <location>
        <begin position="1"/>
        <end position="81"/>
    </location>
</feature>
<evidence type="ECO:0000256" key="1">
    <source>
        <dbReference type="SAM" id="MobiDB-lite"/>
    </source>
</evidence>
<feature type="compositionally biased region" description="Basic and acidic residues" evidence="1">
    <location>
        <begin position="11"/>
        <end position="30"/>
    </location>
</feature>